<evidence type="ECO:0000256" key="1">
    <source>
        <dbReference type="ARBA" id="ARBA00004141"/>
    </source>
</evidence>
<reference evidence="7" key="1">
    <citation type="journal article" date="2021" name="PeerJ">
        <title>Extensive microbial diversity within the chicken gut microbiome revealed by metagenomics and culture.</title>
        <authorList>
            <person name="Gilroy R."/>
            <person name="Ravi A."/>
            <person name="Getino M."/>
            <person name="Pursley I."/>
            <person name="Horton D.L."/>
            <person name="Alikhan N.F."/>
            <person name="Baker D."/>
            <person name="Gharbi K."/>
            <person name="Hall N."/>
            <person name="Watson M."/>
            <person name="Adriaenssens E.M."/>
            <person name="Foster-Nyarko E."/>
            <person name="Jarju S."/>
            <person name="Secka A."/>
            <person name="Antonio M."/>
            <person name="Oren A."/>
            <person name="Chaudhuri R.R."/>
            <person name="La Ragione R."/>
            <person name="Hildebrand F."/>
            <person name="Pallen M.J."/>
        </authorList>
    </citation>
    <scope>NUCLEOTIDE SEQUENCE</scope>
    <source>
        <strain evidence="7">5933</strain>
    </source>
</reference>
<feature type="transmembrane region" description="Helical" evidence="6">
    <location>
        <begin position="118"/>
        <end position="137"/>
    </location>
</feature>
<dbReference type="GO" id="GO:0005886">
    <property type="term" value="C:plasma membrane"/>
    <property type="evidence" value="ECO:0007669"/>
    <property type="project" value="TreeGrafter"/>
</dbReference>
<feature type="transmembrane region" description="Helical" evidence="6">
    <location>
        <begin position="149"/>
        <end position="168"/>
    </location>
</feature>
<dbReference type="AlphaFoldDB" id="A0A9D2TKI0"/>
<keyword evidence="5 6" id="KW-0472">Membrane</keyword>
<feature type="transmembrane region" description="Helical" evidence="6">
    <location>
        <begin position="62"/>
        <end position="80"/>
    </location>
</feature>
<dbReference type="Pfam" id="PF01027">
    <property type="entry name" value="Bax1-I"/>
    <property type="match status" value="1"/>
</dbReference>
<keyword evidence="3 6" id="KW-0812">Transmembrane</keyword>
<comment type="similarity">
    <text evidence="2 6">Belongs to the BI1 family.</text>
</comment>
<protein>
    <submittedName>
        <fullName evidence="7">Bax inhibitor-1/YccA family protein</fullName>
    </submittedName>
</protein>
<dbReference type="Proteomes" id="UP000823918">
    <property type="component" value="Unassembled WGS sequence"/>
</dbReference>
<reference evidence="7" key="2">
    <citation type="submission" date="2021-04" db="EMBL/GenBank/DDBJ databases">
        <authorList>
            <person name="Gilroy R."/>
        </authorList>
    </citation>
    <scope>NUCLEOTIDE SEQUENCE</scope>
    <source>
        <strain evidence="7">5933</strain>
    </source>
</reference>
<evidence type="ECO:0000313" key="8">
    <source>
        <dbReference type="Proteomes" id="UP000823918"/>
    </source>
</evidence>
<dbReference type="EMBL" id="DWWA01000020">
    <property type="protein sequence ID" value="HJC71847.1"/>
    <property type="molecule type" value="Genomic_DNA"/>
</dbReference>
<name>A0A9D2TKI0_9FIRM</name>
<keyword evidence="4 6" id="KW-1133">Transmembrane helix</keyword>
<dbReference type="InterPro" id="IPR006214">
    <property type="entry name" value="Bax_inhibitor_1-related"/>
</dbReference>
<accession>A0A9D2TKI0</accession>
<dbReference type="CDD" id="cd10432">
    <property type="entry name" value="BI-1-like_bacterial"/>
    <property type="match status" value="1"/>
</dbReference>
<dbReference type="PANTHER" id="PTHR23291">
    <property type="entry name" value="BAX INHIBITOR-RELATED"/>
    <property type="match status" value="1"/>
</dbReference>
<evidence type="ECO:0000256" key="2">
    <source>
        <dbReference type="ARBA" id="ARBA00010350"/>
    </source>
</evidence>
<evidence type="ECO:0000256" key="5">
    <source>
        <dbReference type="ARBA" id="ARBA00023136"/>
    </source>
</evidence>
<sequence>MYDPSMFSEPGYSSPQSFEREPLSVYTAKTFGWMALGLLTTFGLAFMMSITPIAYALFSVPALPFLLLILEVVVVIVLSAKVHKMSIGAARGLFFLYSALNAVTFSAILLTYDLGTLIFVFGLTAVYFGALAAYGYFTKRDLTRLRTFLLIGLIFLALYWLISLFLPMSGFDRIACFIGLVVFMGFTAYDTQKIKAFYYSMDPESEMGRKMSIISALELYLDFINLFLYILRLVGISRD</sequence>
<evidence type="ECO:0000256" key="6">
    <source>
        <dbReference type="RuleBase" id="RU004379"/>
    </source>
</evidence>
<evidence type="ECO:0000256" key="4">
    <source>
        <dbReference type="ARBA" id="ARBA00022989"/>
    </source>
</evidence>
<feature type="transmembrane region" description="Helical" evidence="6">
    <location>
        <begin position="30"/>
        <end position="56"/>
    </location>
</feature>
<gene>
    <name evidence="7" type="ORF">H9698_03510</name>
</gene>
<comment type="subcellular location">
    <subcellularLocation>
        <location evidence="1">Membrane</location>
        <topology evidence="1">Multi-pass membrane protein</topology>
    </subcellularLocation>
</comment>
<organism evidence="7 8">
    <name type="scientific">Candidatus Ruthenibacterium merdavium</name>
    <dbReference type="NCBI Taxonomy" id="2838752"/>
    <lineage>
        <taxon>Bacteria</taxon>
        <taxon>Bacillati</taxon>
        <taxon>Bacillota</taxon>
        <taxon>Clostridia</taxon>
        <taxon>Eubacteriales</taxon>
        <taxon>Oscillospiraceae</taxon>
        <taxon>Ruthenibacterium</taxon>
    </lineage>
</organism>
<feature type="transmembrane region" description="Helical" evidence="6">
    <location>
        <begin position="212"/>
        <end position="231"/>
    </location>
</feature>
<comment type="caution">
    <text evidence="7">The sequence shown here is derived from an EMBL/GenBank/DDBJ whole genome shotgun (WGS) entry which is preliminary data.</text>
</comment>
<dbReference type="PANTHER" id="PTHR23291:SF50">
    <property type="entry name" value="PROTEIN LIFEGUARD 4"/>
    <property type="match status" value="1"/>
</dbReference>
<feature type="transmembrane region" description="Helical" evidence="6">
    <location>
        <begin position="92"/>
        <end position="112"/>
    </location>
</feature>
<proteinExistence type="inferred from homology"/>
<evidence type="ECO:0000256" key="3">
    <source>
        <dbReference type="ARBA" id="ARBA00022692"/>
    </source>
</evidence>
<evidence type="ECO:0000313" key="7">
    <source>
        <dbReference type="EMBL" id="HJC71847.1"/>
    </source>
</evidence>
<feature type="transmembrane region" description="Helical" evidence="6">
    <location>
        <begin position="174"/>
        <end position="191"/>
    </location>
</feature>